<keyword evidence="4" id="KW-0539">Nucleus</keyword>
<dbReference type="FunCoup" id="A0A2V0PGQ2">
    <property type="interactions" value="1732"/>
</dbReference>
<comment type="caution">
    <text evidence="6">The sequence shown here is derived from an EMBL/GenBank/DDBJ whole genome shotgun (WGS) entry which is preliminary data.</text>
</comment>
<keyword evidence="7" id="KW-1185">Reference proteome</keyword>
<protein>
    <recommendedName>
        <fullName evidence="3">Elongin-C</fullName>
    </recommendedName>
</protein>
<evidence type="ECO:0000259" key="5">
    <source>
        <dbReference type="Pfam" id="PF03931"/>
    </source>
</evidence>
<dbReference type="SMART" id="SM00512">
    <property type="entry name" value="Skp1"/>
    <property type="match status" value="1"/>
</dbReference>
<evidence type="ECO:0000256" key="4">
    <source>
        <dbReference type="ARBA" id="ARBA00023242"/>
    </source>
</evidence>
<dbReference type="InterPro" id="IPR039948">
    <property type="entry name" value="ELC1"/>
</dbReference>
<evidence type="ECO:0000313" key="7">
    <source>
        <dbReference type="Proteomes" id="UP000247498"/>
    </source>
</evidence>
<sequence length="103" mass="11685">MAAQPRETVKLVSAEGFEFIVDYKAACVSNTIRNMLSSQGSFTETELGTINFPEISTPILEKICQYFYYKLRYQNSTARNIPEFKVAPEEALELLMASNFLDT</sequence>
<dbReference type="EMBL" id="BDRX01000076">
    <property type="protein sequence ID" value="GBF96245.1"/>
    <property type="molecule type" value="Genomic_DNA"/>
</dbReference>
<dbReference type="CDD" id="cd18321">
    <property type="entry name" value="BTB_POZ_EloC"/>
    <property type="match status" value="1"/>
</dbReference>
<keyword evidence="6" id="KW-0251">Elongation factor</keyword>
<proteinExistence type="inferred from homology"/>
<dbReference type="InterPro" id="IPR001232">
    <property type="entry name" value="SKP1-like"/>
</dbReference>
<dbReference type="AlphaFoldDB" id="A0A2V0PGQ2"/>
<evidence type="ECO:0000256" key="2">
    <source>
        <dbReference type="ARBA" id="ARBA00009993"/>
    </source>
</evidence>
<dbReference type="Gene3D" id="3.30.710.10">
    <property type="entry name" value="Potassium Channel Kv1.1, Chain A"/>
    <property type="match status" value="1"/>
</dbReference>
<dbReference type="GO" id="GO:0005634">
    <property type="term" value="C:nucleus"/>
    <property type="evidence" value="ECO:0007669"/>
    <property type="project" value="UniProtKB-SubCell"/>
</dbReference>
<name>A0A2V0PGQ2_9CHLO</name>
<gene>
    <name evidence="6" type="ORF">Rsub_08790</name>
</gene>
<comment type="similarity">
    <text evidence="2">Belongs to the SKP1 family.</text>
</comment>
<dbReference type="FunFam" id="3.30.710.10:FF:000035">
    <property type="entry name" value="Elongin C transcription elongation factor"/>
    <property type="match status" value="1"/>
</dbReference>
<organism evidence="6 7">
    <name type="scientific">Raphidocelis subcapitata</name>
    <dbReference type="NCBI Taxonomy" id="307507"/>
    <lineage>
        <taxon>Eukaryota</taxon>
        <taxon>Viridiplantae</taxon>
        <taxon>Chlorophyta</taxon>
        <taxon>core chlorophytes</taxon>
        <taxon>Chlorophyceae</taxon>
        <taxon>CS clade</taxon>
        <taxon>Sphaeropleales</taxon>
        <taxon>Selenastraceae</taxon>
        <taxon>Raphidocelis</taxon>
    </lineage>
</organism>
<dbReference type="GO" id="GO:0009867">
    <property type="term" value="P:jasmonic acid mediated signaling pathway"/>
    <property type="evidence" value="ECO:0007669"/>
    <property type="project" value="UniProtKB-ARBA"/>
</dbReference>
<dbReference type="Pfam" id="PF03931">
    <property type="entry name" value="Skp1_POZ"/>
    <property type="match status" value="1"/>
</dbReference>
<feature type="domain" description="SKP1 component POZ" evidence="5">
    <location>
        <begin position="8"/>
        <end position="70"/>
    </location>
</feature>
<dbReference type="OrthoDB" id="249087at2759"/>
<dbReference type="SUPFAM" id="SSF54695">
    <property type="entry name" value="POZ domain"/>
    <property type="match status" value="1"/>
</dbReference>
<evidence type="ECO:0000313" key="6">
    <source>
        <dbReference type="EMBL" id="GBF96245.1"/>
    </source>
</evidence>
<keyword evidence="6" id="KW-0648">Protein biosynthesis</keyword>
<dbReference type="PANTHER" id="PTHR20648">
    <property type="entry name" value="ELONGIN-C"/>
    <property type="match status" value="1"/>
</dbReference>
<dbReference type="GO" id="GO:0003746">
    <property type="term" value="F:translation elongation factor activity"/>
    <property type="evidence" value="ECO:0007669"/>
    <property type="project" value="UniProtKB-KW"/>
</dbReference>
<dbReference type="Proteomes" id="UP000247498">
    <property type="component" value="Unassembled WGS sequence"/>
</dbReference>
<dbReference type="GO" id="GO:0006511">
    <property type="term" value="P:ubiquitin-dependent protein catabolic process"/>
    <property type="evidence" value="ECO:0007669"/>
    <property type="project" value="InterPro"/>
</dbReference>
<dbReference type="STRING" id="307507.A0A2V0PGQ2"/>
<accession>A0A2V0PGQ2</accession>
<evidence type="ECO:0000256" key="1">
    <source>
        <dbReference type="ARBA" id="ARBA00004123"/>
    </source>
</evidence>
<dbReference type="InParanoid" id="A0A2V0PGQ2"/>
<evidence type="ECO:0000256" key="3">
    <source>
        <dbReference type="ARBA" id="ARBA00021347"/>
    </source>
</evidence>
<dbReference type="InterPro" id="IPR011333">
    <property type="entry name" value="SKP1/BTB/POZ_sf"/>
</dbReference>
<comment type="subcellular location">
    <subcellularLocation>
        <location evidence="1">Nucleus</location>
    </subcellularLocation>
</comment>
<dbReference type="InterPro" id="IPR016073">
    <property type="entry name" value="Skp1_comp_POZ"/>
</dbReference>
<reference evidence="6 7" key="1">
    <citation type="journal article" date="2018" name="Sci. Rep.">
        <title>Raphidocelis subcapitata (=Pseudokirchneriella subcapitata) provides an insight into genome evolution and environmental adaptations in the Sphaeropleales.</title>
        <authorList>
            <person name="Suzuki S."/>
            <person name="Yamaguchi H."/>
            <person name="Nakajima N."/>
            <person name="Kawachi M."/>
        </authorList>
    </citation>
    <scope>NUCLEOTIDE SEQUENCE [LARGE SCALE GENOMIC DNA]</scope>
    <source>
        <strain evidence="6 7">NIES-35</strain>
    </source>
</reference>